<dbReference type="Proteomes" id="UP001162541">
    <property type="component" value="Chromosome 4"/>
</dbReference>
<gene>
    <name evidence="2" type="ORF">Mp_4g05540</name>
</gene>
<reference evidence="3" key="1">
    <citation type="journal article" date="2020" name="Curr. Biol.">
        <title>Chromatin organization in early land plants reveals an ancestral association between H3K27me3, transposons, and constitutive heterochromatin.</title>
        <authorList>
            <person name="Montgomery S.A."/>
            <person name="Tanizawa Y."/>
            <person name="Galik B."/>
            <person name="Wang N."/>
            <person name="Ito T."/>
            <person name="Mochizuki T."/>
            <person name="Akimcheva S."/>
            <person name="Bowman J.L."/>
            <person name="Cognat V."/>
            <person name="Marechal-Drouard L."/>
            <person name="Ekker H."/>
            <person name="Hong S.F."/>
            <person name="Kohchi T."/>
            <person name="Lin S.S."/>
            <person name="Liu L.D."/>
            <person name="Nakamura Y."/>
            <person name="Valeeva L.R."/>
            <person name="Shakirov E.V."/>
            <person name="Shippen D.E."/>
            <person name="Wei W.L."/>
            <person name="Yagura M."/>
            <person name="Yamaoka S."/>
            <person name="Yamato K.T."/>
            <person name="Liu C."/>
            <person name="Berger F."/>
        </authorList>
    </citation>
    <scope>NUCLEOTIDE SEQUENCE [LARGE SCALE GENOMIC DNA]</scope>
    <source>
        <strain evidence="3">Tak-1</strain>
    </source>
</reference>
<evidence type="ECO:0000313" key="2">
    <source>
        <dbReference type="EMBL" id="BBN07675.1"/>
    </source>
</evidence>
<accession>A0AAF6B6P1</accession>
<name>A0AAF6B6P1_MARPO</name>
<feature type="compositionally biased region" description="Basic and acidic residues" evidence="1">
    <location>
        <begin position="31"/>
        <end position="45"/>
    </location>
</feature>
<dbReference type="AlphaFoldDB" id="A0AAF6B6P1"/>
<proteinExistence type="predicted"/>
<organism evidence="2 3">
    <name type="scientific">Marchantia polymorpha subsp. ruderalis</name>
    <dbReference type="NCBI Taxonomy" id="1480154"/>
    <lineage>
        <taxon>Eukaryota</taxon>
        <taxon>Viridiplantae</taxon>
        <taxon>Streptophyta</taxon>
        <taxon>Embryophyta</taxon>
        <taxon>Marchantiophyta</taxon>
        <taxon>Marchantiopsida</taxon>
        <taxon>Marchantiidae</taxon>
        <taxon>Marchantiales</taxon>
        <taxon>Marchantiaceae</taxon>
        <taxon>Marchantia</taxon>
    </lineage>
</organism>
<dbReference type="EMBL" id="AP019869">
    <property type="protein sequence ID" value="BBN07675.1"/>
    <property type="molecule type" value="Genomic_DNA"/>
</dbReference>
<sequence length="45" mass="4822">MSPSMAGNVRLGHSDAGVLTAFPTPGRRVRQARDENSLARDENSP</sequence>
<evidence type="ECO:0000256" key="1">
    <source>
        <dbReference type="SAM" id="MobiDB-lite"/>
    </source>
</evidence>
<protein>
    <submittedName>
        <fullName evidence="2">Uncharacterized protein</fullName>
    </submittedName>
</protein>
<feature type="region of interest" description="Disordered" evidence="1">
    <location>
        <begin position="1"/>
        <end position="45"/>
    </location>
</feature>
<evidence type="ECO:0000313" key="3">
    <source>
        <dbReference type="Proteomes" id="UP001162541"/>
    </source>
</evidence>